<sequence length="280" mass="31279">MRKIIILIFMLSTSLLYNCKNQDNEQIVSIGGSTTVSPILDEMILKYNKINSNAKVTYDAQGSSVGINGLFNRIYKIAISSRDLTKEEIEQGAKETVFAYDALIFITSPEIKITNITEENLAKILNGKIQNWKQVGGPDAKINFINRDSSSGSYSSIKDLLLNKIFKTHEESQFRQDGIVVKSNGEVIEKTSLTPNSIGYIGLGYAKNSIEKGLNILSVNRTYPTKETINSNKYTIKRNLIIVTNNKYEDKSVTQFIDFMTSSTGQDIVEEQGFLGIKTN</sequence>
<feature type="domain" description="PBP" evidence="2">
    <location>
        <begin position="24"/>
        <end position="263"/>
    </location>
</feature>
<reference evidence="4" key="1">
    <citation type="submission" date="2016-10" db="EMBL/GenBank/DDBJ databases">
        <authorList>
            <person name="Varghese N."/>
            <person name="Submissions S."/>
        </authorList>
    </citation>
    <scope>NUCLEOTIDE SEQUENCE [LARGE SCALE GENOMIC DNA]</scope>
    <source>
        <strain evidence="4">ATCC 51557</strain>
    </source>
</reference>
<dbReference type="SUPFAM" id="SSF53850">
    <property type="entry name" value="Periplasmic binding protein-like II"/>
    <property type="match status" value="1"/>
</dbReference>
<name>A0A1G4PM75_BORJA</name>
<evidence type="ECO:0000313" key="4">
    <source>
        <dbReference type="Proteomes" id="UP000199262"/>
    </source>
</evidence>
<dbReference type="InterPro" id="IPR050811">
    <property type="entry name" value="Phosphate_ABC_transporter"/>
</dbReference>
<keyword evidence="4" id="KW-1185">Reference proteome</keyword>
<dbReference type="OrthoDB" id="9790048at2"/>
<evidence type="ECO:0000313" key="3">
    <source>
        <dbReference type="EMBL" id="SCW33372.1"/>
    </source>
</evidence>
<dbReference type="AlphaFoldDB" id="A0A1G4PM75"/>
<dbReference type="RefSeq" id="WP_091972752.1">
    <property type="nucleotide sequence ID" value="NZ_CP124062.1"/>
</dbReference>
<dbReference type="PANTHER" id="PTHR30570">
    <property type="entry name" value="PERIPLASMIC PHOSPHATE BINDING COMPONENT OF PHOSPHATE ABC TRANSPORTER"/>
    <property type="match status" value="1"/>
</dbReference>
<dbReference type="CDD" id="cd13653">
    <property type="entry name" value="PBP2_phosphate_like_1"/>
    <property type="match status" value="1"/>
</dbReference>
<organism evidence="3 4">
    <name type="scientific">Borreliella japonica</name>
    <name type="common">Borrelia japonica</name>
    <dbReference type="NCBI Taxonomy" id="34095"/>
    <lineage>
        <taxon>Bacteria</taxon>
        <taxon>Pseudomonadati</taxon>
        <taxon>Spirochaetota</taxon>
        <taxon>Spirochaetia</taxon>
        <taxon>Spirochaetales</taxon>
        <taxon>Borreliaceae</taxon>
        <taxon>Borreliella</taxon>
    </lineage>
</organism>
<dbReference type="EMBL" id="FMTE01000003">
    <property type="protein sequence ID" value="SCW33372.1"/>
    <property type="molecule type" value="Genomic_DNA"/>
</dbReference>
<evidence type="ECO:0000256" key="1">
    <source>
        <dbReference type="ARBA" id="ARBA00022729"/>
    </source>
</evidence>
<proteinExistence type="predicted"/>
<accession>A0A1G4PM75</accession>
<evidence type="ECO:0000259" key="2">
    <source>
        <dbReference type="Pfam" id="PF12849"/>
    </source>
</evidence>
<dbReference type="Proteomes" id="UP000199262">
    <property type="component" value="Unassembled WGS sequence"/>
</dbReference>
<dbReference type="PANTHER" id="PTHR30570:SF1">
    <property type="entry name" value="PHOSPHATE-BINDING PROTEIN PSTS"/>
    <property type="match status" value="1"/>
</dbReference>
<gene>
    <name evidence="3" type="ORF">SAMN02983004_00636</name>
</gene>
<keyword evidence="1" id="KW-0732">Signal</keyword>
<dbReference type="Pfam" id="PF12849">
    <property type="entry name" value="PBP_like_2"/>
    <property type="match status" value="1"/>
</dbReference>
<dbReference type="Gene3D" id="3.40.190.10">
    <property type="entry name" value="Periplasmic binding protein-like II"/>
    <property type="match status" value="2"/>
</dbReference>
<dbReference type="InterPro" id="IPR024370">
    <property type="entry name" value="PBP_domain"/>
</dbReference>
<protein>
    <submittedName>
        <fullName evidence="3">Phosphate ABC transporter substrate-binding protein, PhoT family</fullName>
    </submittedName>
</protein>